<organism evidence="10 11">
    <name type="scientific">Cyberlindnera jadinii (strain ATCC 18201 / CBS 1600 / BCRC 20928 / JCM 3617 / NBRC 0987 / NRRL Y-1542)</name>
    <name type="common">Torula yeast</name>
    <name type="synonym">Candida utilis</name>
    <dbReference type="NCBI Taxonomy" id="983966"/>
    <lineage>
        <taxon>Eukaryota</taxon>
        <taxon>Fungi</taxon>
        <taxon>Dikarya</taxon>
        <taxon>Ascomycota</taxon>
        <taxon>Saccharomycotina</taxon>
        <taxon>Saccharomycetes</taxon>
        <taxon>Phaffomycetales</taxon>
        <taxon>Phaffomycetaceae</taxon>
        <taxon>Cyberlindnera</taxon>
    </lineage>
</organism>
<evidence type="ECO:0000259" key="9">
    <source>
        <dbReference type="Pfam" id="PF08648"/>
    </source>
</evidence>
<keyword evidence="11" id="KW-1185">Reference proteome</keyword>
<feature type="compositionally biased region" description="Basic and acidic residues" evidence="8">
    <location>
        <begin position="107"/>
        <end position="122"/>
    </location>
</feature>
<dbReference type="GO" id="GO:0006397">
    <property type="term" value="P:mRNA processing"/>
    <property type="evidence" value="ECO:0007669"/>
    <property type="project" value="UniProtKB-KW"/>
</dbReference>
<evidence type="ECO:0000256" key="4">
    <source>
        <dbReference type="ARBA" id="ARBA00011825"/>
    </source>
</evidence>
<dbReference type="OrthoDB" id="21368at2759"/>
<dbReference type="PANTHER" id="PTHR31077:SF1">
    <property type="entry name" value="U4_U6.U5 SMALL NUCLEAR RIBONUCLEOPROTEIN 27 KDA PROTEIN"/>
    <property type="match status" value="1"/>
</dbReference>
<protein>
    <submittedName>
        <fullName evidence="10">DUF1777-domain-containing protein</fullName>
    </submittedName>
</protein>
<comment type="subcellular location">
    <subcellularLocation>
        <location evidence="2">Nucleus</location>
    </subcellularLocation>
</comment>
<evidence type="ECO:0000256" key="5">
    <source>
        <dbReference type="ARBA" id="ARBA00022664"/>
    </source>
</evidence>
<dbReference type="Proteomes" id="UP000094389">
    <property type="component" value="Unassembled WGS sequence"/>
</dbReference>
<name>A0A1E4RY53_CYBJN</name>
<dbReference type="GeneID" id="30989912"/>
<dbReference type="OMA" id="SPLRECR"/>
<gene>
    <name evidence="10" type="ORF">CYBJADRAFT_168811</name>
</gene>
<keyword evidence="6" id="KW-0508">mRNA splicing</keyword>
<feature type="domain" description="U4/U6.U5 small nuclear ribonucleoprotein 27kDa protein" evidence="9">
    <location>
        <begin position="66"/>
        <end position="119"/>
    </location>
</feature>
<dbReference type="PANTHER" id="PTHR31077">
    <property type="entry name" value="U4/U6.U5 SMALL NUCLEAR RIBONUCLEOPROTEIN 27 KDA PROTEIN"/>
    <property type="match status" value="1"/>
</dbReference>
<comment type="subunit">
    <text evidence="4">Part of a tri-snRNP complex.</text>
</comment>
<proteinExistence type="inferred from homology"/>
<feature type="compositionally biased region" description="Basic and acidic residues" evidence="8">
    <location>
        <begin position="1"/>
        <end position="53"/>
    </location>
</feature>
<keyword evidence="5" id="KW-0507">mRNA processing</keyword>
<dbReference type="RefSeq" id="XP_020069170.1">
    <property type="nucleotide sequence ID" value="XM_020215516.1"/>
</dbReference>
<sequence>MNGDDRAALERTEGTERTAMAADRRERSPSSGTGKKENDGEKESYRERDEKPRGRSPIRHTADVNNDAMMLQMMGFGSFESTKGRKVEGTDHSGVKKKKKAKFRQYMNREKGFNRPLSPDRSKPKRKPDKGTNGGKQAM</sequence>
<evidence type="ECO:0000256" key="6">
    <source>
        <dbReference type="ARBA" id="ARBA00023187"/>
    </source>
</evidence>
<accession>A0A1E4RY53</accession>
<dbReference type="GO" id="GO:0071011">
    <property type="term" value="C:precatalytic spliceosome"/>
    <property type="evidence" value="ECO:0007669"/>
    <property type="project" value="TreeGrafter"/>
</dbReference>
<comment type="similarity">
    <text evidence="3">Belongs to the SNUT3 family.</text>
</comment>
<evidence type="ECO:0000256" key="1">
    <source>
        <dbReference type="ARBA" id="ARBA00003632"/>
    </source>
</evidence>
<dbReference type="AlphaFoldDB" id="A0A1E4RY53"/>
<feature type="compositionally biased region" description="Basic and acidic residues" evidence="8">
    <location>
        <begin position="82"/>
        <end position="94"/>
    </location>
</feature>
<dbReference type="Pfam" id="PF08648">
    <property type="entry name" value="SNRNP27"/>
    <property type="match status" value="1"/>
</dbReference>
<dbReference type="GO" id="GO:0008380">
    <property type="term" value="P:RNA splicing"/>
    <property type="evidence" value="ECO:0007669"/>
    <property type="project" value="UniProtKB-KW"/>
</dbReference>
<evidence type="ECO:0000313" key="10">
    <source>
        <dbReference type="EMBL" id="ODV72131.1"/>
    </source>
</evidence>
<comment type="function">
    <text evidence="1">May play a role in mRNA splicing.</text>
</comment>
<evidence type="ECO:0000256" key="7">
    <source>
        <dbReference type="ARBA" id="ARBA00023242"/>
    </source>
</evidence>
<reference evidence="10 11" key="1">
    <citation type="journal article" date="2016" name="Proc. Natl. Acad. Sci. U.S.A.">
        <title>Comparative genomics of biotechnologically important yeasts.</title>
        <authorList>
            <person name="Riley R."/>
            <person name="Haridas S."/>
            <person name="Wolfe K.H."/>
            <person name="Lopes M.R."/>
            <person name="Hittinger C.T."/>
            <person name="Goeker M."/>
            <person name="Salamov A.A."/>
            <person name="Wisecaver J.H."/>
            <person name="Long T.M."/>
            <person name="Calvey C.H."/>
            <person name="Aerts A.L."/>
            <person name="Barry K.W."/>
            <person name="Choi C."/>
            <person name="Clum A."/>
            <person name="Coughlan A.Y."/>
            <person name="Deshpande S."/>
            <person name="Douglass A.P."/>
            <person name="Hanson S.J."/>
            <person name="Klenk H.-P."/>
            <person name="LaButti K.M."/>
            <person name="Lapidus A."/>
            <person name="Lindquist E.A."/>
            <person name="Lipzen A.M."/>
            <person name="Meier-Kolthoff J.P."/>
            <person name="Ohm R.A."/>
            <person name="Otillar R.P."/>
            <person name="Pangilinan J.L."/>
            <person name="Peng Y."/>
            <person name="Rokas A."/>
            <person name="Rosa C.A."/>
            <person name="Scheuner C."/>
            <person name="Sibirny A.A."/>
            <person name="Slot J.C."/>
            <person name="Stielow J.B."/>
            <person name="Sun H."/>
            <person name="Kurtzman C.P."/>
            <person name="Blackwell M."/>
            <person name="Grigoriev I.V."/>
            <person name="Jeffries T.W."/>
        </authorList>
    </citation>
    <scope>NUCLEOTIDE SEQUENCE [LARGE SCALE GENOMIC DNA]</scope>
    <source>
        <strain evidence="11">ATCC 18201 / CBS 1600 / BCRC 20928 / JCM 3617 / NBRC 0987 / NRRL Y-1542</strain>
    </source>
</reference>
<feature type="region of interest" description="Disordered" evidence="8">
    <location>
        <begin position="1"/>
        <end position="139"/>
    </location>
</feature>
<evidence type="ECO:0000256" key="8">
    <source>
        <dbReference type="SAM" id="MobiDB-lite"/>
    </source>
</evidence>
<evidence type="ECO:0000313" key="11">
    <source>
        <dbReference type="Proteomes" id="UP000094389"/>
    </source>
</evidence>
<dbReference type="STRING" id="983966.A0A1E4RY53"/>
<keyword evidence="7" id="KW-0539">Nucleus</keyword>
<dbReference type="InterPro" id="IPR013957">
    <property type="entry name" value="SNRNP27"/>
</dbReference>
<evidence type="ECO:0000256" key="3">
    <source>
        <dbReference type="ARBA" id="ARBA00008218"/>
    </source>
</evidence>
<evidence type="ECO:0000256" key="2">
    <source>
        <dbReference type="ARBA" id="ARBA00004123"/>
    </source>
</evidence>
<dbReference type="EMBL" id="KV453936">
    <property type="protein sequence ID" value="ODV72131.1"/>
    <property type="molecule type" value="Genomic_DNA"/>
</dbReference>